<dbReference type="RefSeq" id="WP_230499800.1">
    <property type="nucleotide sequence ID" value="NZ_CAKJTJ010000002.1"/>
</dbReference>
<proteinExistence type="predicted"/>
<feature type="transmembrane region" description="Helical" evidence="1">
    <location>
        <begin position="38"/>
        <end position="56"/>
    </location>
</feature>
<comment type="caution">
    <text evidence="2">The sequence shown here is derived from an EMBL/GenBank/DDBJ whole genome shotgun (WGS) entry which is preliminary data.</text>
</comment>
<keyword evidence="3" id="KW-1185">Reference proteome</keyword>
<gene>
    <name evidence="2" type="ORF">BACCIP111883_00641</name>
</gene>
<reference evidence="2 3" key="1">
    <citation type="submission" date="2021-10" db="EMBL/GenBank/DDBJ databases">
        <authorList>
            <person name="Criscuolo A."/>
        </authorList>
    </citation>
    <scope>NUCLEOTIDE SEQUENCE [LARGE SCALE GENOMIC DNA]</scope>
    <source>
        <strain evidence="3">CIP 111883</strain>
    </source>
</reference>
<evidence type="ECO:0000313" key="2">
    <source>
        <dbReference type="EMBL" id="CAG9619873.1"/>
    </source>
</evidence>
<name>A0ABM8YIY0_9BACI</name>
<keyword evidence="1" id="KW-1133">Transmembrane helix</keyword>
<accession>A0ABM8YIY0</accession>
<sequence length="75" mass="8545">MGKVKIHPLIIFTLIMSSISMTLSAYRNFSNQEIGYESVFTVLFISLTGLVIQSMMRNKKKIIKIPSEFQFIDVG</sequence>
<dbReference type="Proteomes" id="UP000789833">
    <property type="component" value="Unassembled WGS sequence"/>
</dbReference>
<keyword evidence="1" id="KW-0812">Transmembrane</keyword>
<organism evidence="2 3">
    <name type="scientific">Sutcliffiella rhizosphaerae</name>
    <dbReference type="NCBI Taxonomy" id="2880967"/>
    <lineage>
        <taxon>Bacteria</taxon>
        <taxon>Bacillati</taxon>
        <taxon>Bacillota</taxon>
        <taxon>Bacilli</taxon>
        <taxon>Bacillales</taxon>
        <taxon>Bacillaceae</taxon>
        <taxon>Sutcliffiella</taxon>
    </lineage>
</organism>
<protein>
    <submittedName>
        <fullName evidence="2">Uncharacterized protein</fullName>
    </submittedName>
</protein>
<dbReference type="EMBL" id="CAKJTJ010000002">
    <property type="protein sequence ID" value="CAG9619873.1"/>
    <property type="molecule type" value="Genomic_DNA"/>
</dbReference>
<evidence type="ECO:0000256" key="1">
    <source>
        <dbReference type="SAM" id="Phobius"/>
    </source>
</evidence>
<keyword evidence="1" id="KW-0472">Membrane</keyword>
<feature type="transmembrane region" description="Helical" evidence="1">
    <location>
        <begin position="7"/>
        <end position="26"/>
    </location>
</feature>
<evidence type="ECO:0000313" key="3">
    <source>
        <dbReference type="Proteomes" id="UP000789833"/>
    </source>
</evidence>